<feature type="region of interest" description="Disordered" evidence="2">
    <location>
        <begin position="121"/>
        <end position="148"/>
    </location>
</feature>
<accession>A0ABN8J3X7</accession>
<evidence type="ECO:0000313" key="4">
    <source>
        <dbReference type="Proteomes" id="UP000837857"/>
    </source>
</evidence>
<gene>
    <name evidence="3" type="ORF">IPOD504_LOCUS16505</name>
</gene>
<proteinExistence type="predicted"/>
<evidence type="ECO:0000256" key="2">
    <source>
        <dbReference type="SAM" id="MobiDB-lite"/>
    </source>
</evidence>
<feature type="compositionally biased region" description="Basic residues" evidence="2">
    <location>
        <begin position="552"/>
        <end position="562"/>
    </location>
</feature>
<sequence length="839" mass="96073">MDDVYENLENYEDLKQIDELKFENKELKSKIEKYNTAIDTLQKNILQDYDKLAAEHKKLEHNYSSLLKTARAEIERKTLMIKELNIEKDKLVISARQSRMVYNPNKYKKVETVKSKYEKKSDSITSSTQEVKQLEENSHVPNSKSYCKNDNQLSLDNKLTNGKTNANACNDAGEYNQDKNYIQEAKSGTYKDNNMEASIRPHYRDNKIRLKKISERRKSMPLISDNEVKFSSDEDCEQSVESKLNKNYPRKDEIVKRHTQDYNRVQREMDFSKRRICSPLELKEQLSCQSPDHVYSENFISTAPIKEIMNTAVMHLEDPRLTSKKYKVISNNDKEFLTTVVGRNVVIEPVNKTLWGFNPIPMPKALLEPPVSYAEELDKNIYLGFHMDQAVKDDVCNNSTTEVVKDIVDSSHDISKHCSENNMPPEVKSMPQLVFNPKSLKEENNFDDNIIQDIDDDMDNDKGNKAENKHYGFDVSTKIVEDDLILSDETNDVIDTRPELPKKENKAKPKKQKELKNFDKIQNSNTLTKVQDCLSKKEEQVLDDKEISTDHAKRHKGKKKLLKTSPSTDQSKGSKSKKNKKEKDTKTHEIKTKFNDLFGDSSSLITPDDLGIVIHEKEVRDKYATIYEDTQAAVDLNLEEIEETQTSKISGQDNQNDSVNEQVCLTPLIKAISHYDGVKENKYEIDENLKFNDKFNNDRKMKSDITPSVVKENIDGNINVESHDIVKTVIISTGSQPQHPHDNVVTSTEKPIKTLGLHALATSTPAKMTQETPTKCVGVESVVSKPQDCSSSTNSTTSKSLLVPMNQLSGENIDSHKDEDVPDVRIFVKRRRKVKRVMS</sequence>
<protein>
    <recommendedName>
        <fullName evidence="5">Shugoshin C-terminal domain-containing protein</fullName>
    </recommendedName>
</protein>
<evidence type="ECO:0008006" key="5">
    <source>
        <dbReference type="Google" id="ProtNLM"/>
    </source>
</evidence>
<name>A0ABN8J3X7_9NEOP</name>
<feature type="compositionally biased region" description="Basic and acidic residues" evidence="2">
    <location>
        <begin position="495"/>
        <end position="519"/>
    </location>
</feature>
<evidence type="ECO:0000256" key="1">
    <source>
        <dbReference type="SAM" id="Coils"/>
    </source>
</evidence>
<organism evidence="3 4">
    <name type="scientific">Iphiclides podalirius</name>
    <name type="common">scarce swallowtail</name>
    <dbReference type="NCBI Taxonomy" id="110791"/>
    <lineage>
        <taxon>Eukaryota</taxon>
        <taxon>Metazoa</taxon>
        <taxon>Ecdysozoa</taxon>
        <taxon>Arthropoda</taxon>
        <taxon>Hexapoda</taxon>
        <taxon>Insecta</taxon>
        <taxon>Pterygota</taxon>
        <taxon>Neoptera</taxon>
        <taxon>Endopterygota</taxon>
        <taxon>Lepidoptera</taxon>
        <taxon>Glossata</taxon>
        <taxon>Ditrysia</taxon>
        <taxon>Papilionoidea</taxon>
        <taxon>Papilionidae</taxon>
        <taxon>Papilioninae</taxon>
        <taxon>Iphiclides</taxon>
    </lineage>
</organism>
<evidence type="ECO:0000313" key="3">
    <source>
        <dbReference type="EMBL" id="CAH2075109.1"/>
    </source>
</evidence>
<reference evidence="3" key="1">
    <citation type="submission" date="2022-03" db="EMBL/GenBank/DDBJ databases">
        <authorList>
            <person name="Martin H S."/>
        </authorList>
    </citation>
    <scope>NUCLEOTIDE SEQUENCE</scope>
</reference>
<dbReference type="Proteomes" id="UP000837857">
    <property type="component" value="Chromosome 8"/>
</dbReference>
<keyword evidence="1" id="KW-0175">Coiled coil</keyword>
<feature type="region of interest" description="Disordered" evidence="2">
    <location>
        <begin position="538"/>
        <end position="588"/>
    </location>
</feature>
<feature type="region of interest" description="Disordered" evidence="2">
    <location>
        <begin position="495"/>
        <end position="520"/>
    </location>
</feature>
<dbReference type="EMBL" id="OW152820">
    <property type="protein sequence ID" value="CAH2075109.1"/>
    <property type="molecule type" value="Genomic_DNA"/>
</dbReference>
<feature type="compositionally biased region" description="Polar residues" evidence="2">
    <location>
        <begin position="139"/>
        <end position="148"/>
    </location>
</feature>
<feature type="non-terminal residue" evidence="3">
    <location>
        <position position="1"/>
    </location>
</feature>
<feature type="coiled-coil region" evidence="1">
    <location>
        <begin position="17"/>
        <end position="87"/>
    </location>
</feature>
<feature type="compositionally biased region" description="Basic and acidic residues" evidence="2">
    <location>
        <begin position="538"/>
        <end position="551"/>
    </location>
</feature>
<keyword evidence="4" id="KW-1185">Reference proteome</keyword>